<dbReference type="Proteomes" id="UP001271007">
    <property type="component" value="Unassembled WGS sequence"/>
</dbReference>
<evidence type="ECO:0000313" key="1">
    <source>
        <dbReference type="EMBL" id="KAK3057421.1"/>
    </source>
</evidence>
<name>A0AAJ0LW86_9PEZI</name>
<organism evidence="1 2">
    <name type="scientific">Extremus antarcticus</name>
    <dbReference type="NCBI Taxonomy" id="702011"/>
    <lineage>
        <taxon>Eukaryota</taxon>
        <taxon>Fungi</taxon>
        <taxon>Dikarya</taxon>
        <taxon>Ascomycota</taxon>
        <taxon>Pezizomycotina</taxon>
        <taxon>Dothideomycetes</taxon>
        <taxon>Dothideomycetidae</taxon>
        <taxon>Mycosphaerellales</taxon>
        <taxon>Extremaceae</taxon>
        <taxon>Extremus</taxon>
    </lineage>
</organism>
<evidence type="ECO:0000313" key="2">
    <source>
        <dbReference type="Proteomes" id="UP001271007"/>
    </source>
</evidence>
<keyword evidence="2" id="KW-1185">Reference proteome</keyword>
<accession>A0AAJ0LW86</accession>
<comment type="caution">
    <text evidence="1">The sequence shown here is derived from an EMBL/GenBank/DDBJ whole genome shotgun (WGS) entry which is preliminary data.</text>
</comment>
<dbReference type="AlphaFoldDB" id="A0AAJ0LW86"/>
<gene>
    <name evidence="1" type="ORF">LTR09_001605</name>
</gene>
<proteinExistence type="predicted"/>
<protein>
    <submittedName>
        <fullName evidence="1">Uncharacterized protein</fullName>
    </submittedName>
</protein>
<dbReference type="EMBL" id="JAWDJX010000003">
    <property type="protein sequence ID" value="KAK3057421.1"/>
    <property type="molecule type" value="Genomic_DNA"/>
</dbReference>
<sequence>MAGGTAIVLGTWLGLTDPDDPVARSLPLSNAVIQLDAGEMRLNDLHRFHGLQMNVIGEGKAMFSAAGFASEGNFSRHHLGPHHGVHTGNFSVAIPGLEDEARGEWLMVRPSEEADEKVVQAWDELYGKLLGREQHAKETAAMMEALMQT</sequence>
<reference evidence="1" key="1">
    <citation type="submission" date="2023-04" db="EMBL/GenBank/DDBJ databases">
        <title>Black Yeasts Isolated from many extreme environments.</title>
        <authorList>
            <person name="Coleine C."/>
            <person name="Stajich J.E."/>
            <person name="Selbmann L."/>
        </authorList>
    </citation>
    <scope>NUCLEOTIDE SEQUENCE</scope>
    <source>
        <strain evidence="1">CCFEE 5312</strain>
    </source>
</reference>